<feature type="compositionally biased region" description="Basic and acidic residues" evidence="1">
    <location>
        <begin position="1010"/>
        <end position="1026"/>
    </location>
</feature>
<feature type="compositionally biased region" description="Polar residues" evidence="1">
    <location>
        <begin position="1029"/>
        <end position="1046"/>
    </location>
</feature>
<dbReference type="Pfam" id="PF08434">
    <property type="entry name" value="CLCA"/>
    <property type="match status" value="1"/>
</dbReference>
<protein>
    <recommendedName>
        <fullName evidence="4">Calcium-activated chloride channel N-terminal domain-containing protein</fullName>
    </recommendedName>
</protein>
<proteinExistence type="predicted"/>
<evidence type="ECO:0000256" key="3">
    <source>
        <dbReference type="SAM" id="SignalP"/>
    </source>
</evidence>
<dbReference type="InterPro" id="IPR013642">
    <property type="entry name" value="CLCA_N"/>
</dbReference>
<evidence type="ECO:0000256" key="2">
    <source>
        <dbReference type="SAM" id="Phobius"/>
    </source>
</evidence>
<keyword evidence="2" id="KW-0472">Membrane</keyword>
<feature type="chain" id="PRO_5035591775" description="Calcium-activated chloride channel N-terminal domain-containing protein" evidence="3">
    <location>
        <begin position="29"/>
        <end position="1111"/>
    </location>
</feature>
<dbReference type="EMBL" id="OC857814">
    <property type="protein sequence ID" value="CAD7625675.1"/>
    <property type="molecule type" value="Genomic_DNA"/>
</dbReference>
<organism evidence="5">
    <name type="scientific">Medioppia subpectinata</name>
    <dbReference type="NCBI Taxonomy" id="1979941"/>
    <lineage>
        <taxon>Eukaryota</taxon>
        <taxon>Metazoa</taxon>
        <taxon>Ecdysozoa</taxon>
        <taxon>Arthropoda</taxon>
        <taxon>Chelicerata</taxon>
        <taxon>Arachnida</taxon>
        <taxon>Acari</taxon>
        <taxon>Acariformes</taxon>
        <taxon>Sarcoptiformes</taxon>
        <taxon>Oribatida</taxon>
        <taxon>Brachypylina</taxon>
        <taxon>Oppioidea</taxon>
        <taxon>Oppiidae</taxon>
        <taxon>Medioppia</taxon>
    </lineage>
</organism>
<feature type="region of interest" description="Disordered" evidence="1">
    <location>
        <begin position="880"/>
        <end position="913"/>
    </location>
</feature>
<evidence type="ECO:0000313" key="5">
    <source>
        <dbReference type="EMBL" id="CAD7625675.1"/>
    </source>
</evidence>
<sequence length="1111" mass="123260">MSHQLFHINYYLILSLGLLYLAPDVCQASHSSLHVVDGGYKGVVIAISPEIPEDKDLLDKIQSMVTEASNVLSESIGLYFSEVTIKVPNTWSSAVTDKQIQEIPIQDSDADVVVINRDAEQSFTMQFAGCGLHALPIVLTKKTVKDSVDYGSVAKLLVHEWSHYRYGVFNEFGYNSDPIYPAYYSIAGNPNASEILINSCADKEFSFKSETQTTGGQCTLAINNATGLPVNGQCVPVPAQDSSFESSLMYAHSPSGVKRFCGDTRSGQELHKHNTKSPNKQNYLCDGRDTWAVIASHPDHTNRLTMLKLNSDKALDSVNLETIINHGLTFFDAKSTGGVFVIVIAGDKIETPVSKVVELATKLRNKNIKLNLIVFPFNSKDNRITASEVLKTAAHITNGRVTYVKRDDTPWSASHFLKAFTSLTNNFQTIAEKYIDDQTPDIDFEFAVDNSLHAAHLRVYFMRLDTRVNTDPLQDTIQLVTPGSVTKVNYADTMGYIQGFSVQIGSSDQIGKWHLTAKRKADSSGKPLESLLAIAEFETKSLNNNDNPITGQCWLNTVEYNPKEVNNKPVMAYVNVNRKVDELISGVTVKLVIVNEFDNQPKTVELVDDGLGDPDITKGDGIYSTYVTDIGTQAYFTISAEITSDTDSIEVTKEFGSTSLPIKSTAKTCCGSRVDGTRESVPSQTKLVRRVECGTLYVTDTFVASEYPPSAVRDLRIESAEYENRTVNLLWTSPGGDYTAGFVNKYDIKAFVQKDNYKDDQKLLEDIRSDFEKTDGADIDVSVDTLADGYGKPQRSQIRINSNAGGVYYLAFRAFDADKHPSVVSNIVMAFIKSNGSDEWLLAGMTWWEIMLIAIGVAVVLIVVGVFLICCICKRRRKNDDVDRETSPKEAPVPALRRAPDPPRVSPELEKNRSILLDDNTSLTRSVETIPNIHINNLQHNNAYNTNPNHNMNNMYNTGSQHNSYNSGSQQNLRELNVNALGPMAPVGPVSGTPNAWDAKDLLNHWGRVQEAKQRHERPPVFRNEDLESGSSNHSPSYASSDEDNNIYTNPNVWQYNDMNARPTYAIPNSYNDPIYRTALDHPGLRSNTPSDNVPRYSTILRKPTQNVSQV</sequence>
<dbReference type="EMBL" id="CAJPIZ010003239">
    <property type="protein sequence ID" value="CAG2106105.1"/>
    <property type="molecule type" value="Genomic_DNA"/>
</dbReference>
<keyword evidence="6" id="KW-1185">Reference proteome</keyword>
<feature type="transmembrane region" description="Helical" evidence="2">
    <location>
        <begin position="847"/>
        <end position="870"/>
    </location>
</feature>
<evidence type="ECO:0000256" key="1">
    <source>
        <dbReference type="SAM" id="MobiDB-lite"/>
    </source>
</evidence>
<evidence type="ECO:0000259" key="4">
    <source>
        <dbReference type="Pfam" id="PF08434"/>
    </source>
</evidence>
<evidence type="ECO:0000313" key="6">
    <source>
        <dbReference type="Proteomes" id="UP000759131"/>
    </source>
</evidence>
<feature type="signal peptide" evidence="3">
    <location>
        <begin position="1"/>
        <end position="28"/>
    </location>
</feature>
<feature type="domain" description="Calcium-activated chloride channel N-terminal" evidence="4">
    <location>
        <begin position="36"/>
        <end position="306"/>
    </location>
</feature>
<dbReference type="AlphaFoldDB" id="A0A7R9KMQ2"/>
<keyword evidence="2" id="KW-1133">Transmembrane helix</keyword>
<keyword evidence="2" id="KW-0812">Transmembrane</keyword>
<gene>
    <name evidence="5" type="ORF">OSB1V03_LOCUS6108</name>
</gene>
<accession>A0A7R9KMQ2</accession>
<dbReference type="Proteomes" id="UP000759131">
    <property type="component" value="Unassembled WGS sequence"/>
</dbReference>
<dbReference type="OrthoDB" id="6493367at2759"/>
<keyword evidence="3" id="KW-0732">Signal</keyword>
<name>A0A7R9KMQ2_9ACAR</name>
<feature type="region of interest" description="Disordered" evidence="1">
    <location>
        <begin position="1010"/>
        <end position="1046"/>
    </location>
</feature>
<reference evidence="5" key="1">
    <citation type="submission" date="2020-11" db="EMBL/GenBank/DDBJ databases">
        <authorList>
            <person name="Tran Van P."/>
        </authorList>
    </citation>
    <scope>NUCLEOTIDE SEQUENCE</scope>
</reference>